<sequence length="460" mass="52859">MGSVHMQSSVYTVEDTAWTIAVQRSDVLRPLSEKQRLSLCEVNEAARLLQISIPHVYRLIRKLRAEQTTSAMTLQSPGPRKGCRRLPPHIEQIIDQAIDRFFMKRERLTLKRFYGLFVLDCRAHGHVPPCFNTVLSRIKARDLKTTVRRRNGKACVEAGFHQIQGGLEAERPLDIVQIDHTKVDLMLVDDVNLAVMTSLSQRSIRAMRCGMLQGRLWVRDHHVWCRECVREALLEGDEPWEQRSWRTGATVTCERHRRFLEEACPRCNKIGKGCLFLSDKGRVQPLCAVKGDKINLWGDALDDQLPWGLTIDRTISRCVNALSIDLCRSLVGQTLRAQWRGVSRERRLTTIIEELTLITLITIDYLPRPQPPLYWMLEQSDWKAAFHYTPAMLPTSLATGIIMLASVVLSDHQFFEDRVFWDPSECQVACEPLTPETYVMWLHPKVRSWGRQIISAPFGV</sequence>
<name>A0A1Y0V7F6_9PROT</name>
<accession>A0A1Y0V7F6</accession>
<gene>
    <name evidence="1" type="ORF">S101447_02782</name>
</gene>
<dbReference type="Proteomes" id="UP000195633">
    <property type="component" value="Plasmid pAP1447-1"/>
</dbReference>
<evidence type="ECO:0000313" key="1">
    <source>
        <dbReference type="EMBL" id="ARW11819.1"/>
    </source>
</evidence>
<geneLocation type="plasmid" evidence="2">
    <name>pap1447-1 sequence</name>
</geneLocation>
<evidence type="ECO:0008006" key="3">
    <source>
        <dbReference type="Google" id="ProtNLM"/>
    </source>
</evidence>
<protein>
    <recommendedName>
        <fullName evidence="3">Transposase</fullName>
    </recommendedName>
</protein>
<organism evidence="1 2">
    <name type="scientific">Acetobacter ascendens</name>
    <dbReference type="NCBI Taxonomy" id="481146"/>
    <lineage>
        <taxon>Bacteria</taxon>
        <taxon>Pseudomonadati</taxon>
        <taxon>Pseudomonadota</taxon>
        <taxon>Alphaproteobacteria</taxon>
        <taxon>Acetobacterales</taxon>
        <taxon>Acetobacteraceae</taxon>
        <taxon>Acetobacter</taxon>
    </lineage>
</organism>
<dbReference type="EMBL" id="CP021525">
    <property type="protein sequence ID" value="ARW11819.1"/>
    <property type="molecule type" value="Genomic_DNA"/>
</dbReference>
<proteinExistence type="predicted"/>
<dbReference type="AlphaFoldDB" id="A0A1Y0V7F6"/>
<reference evidence="1 2" key="1">
    <citation type="submission" date="2017-05" db="EMBL/GenBank/DDBJ databases">
        <title>Genome sequence of Acetobacter pasteurianus subsp. ascendens strain SRCM101447.</title>
        <authorList>
            <person name="Cho S.H."/>
        </authorList>
    </citation>
    <scope>NUCLEOTIDE SEQUENCE [LARGE SCALE GENOMIC DNA]</scope>
    <source>
        <strain evidence="1 2">SRCM101447</strain>
        <plasmid evidence="2">Plasmid pap1447-1 sequence</plasmid>
    </source>
</reference>
<keyword evidence="1" id="KW-0614">Plasmid</keyword>
<evidence type="ECO:0000313" key="2">
    <source>
        <dbReference type="Proteomes" id="UP000195633"/>
    </source>
</evidence>